<keyword evidence="5 11" id="KW-0732">Signal</keyword>
<feature type="signal peptide" evidence="11">
    <location>
        <begin position="1"/>
        <end position="34"/>
    </location>
</feature>
<dbReference type="EMBL" id="JAGKQM010000002">
    <property type="protein sequence ID" value="KAH0936703.1"/>
    <property type="molecule type" value="Genomic_DNA"/>
</dbReference>
<name>A0ABQ8E507_BRANA</name>
<dbReference type="InterPro" id="IPR016140">
    <property type="entry name" value="Bifunc_inhib/LTP/seed_store"/>
</dbReference>
<evidence type="ECO:0000256" key="5">
    <source>
        <dbReference type="ARBA" id="ARBA00022729"/>
    </source>
</evidence>
<feature type="compositionally biased region" description="Low complexity" evidence="10">
    <location>
        <begin position="137"/>
        <end position="151"/>
    </location>
</feature>
<comment type="subcellular location">
    <subcellularLocation>
        <location evidence="1">Cell membrane</location>
        <topology evidence="1">Lipid-anchor</topology>
        <topology evidence="1">GPI-anchor</topology>
    </subcellularLocation>
</comment>
<dbReference type="InterPro" id="IPR043325">
    <property type="entry name" value="LTSS"/>
</dbReference>
<evidence type="ECO:0000256" key="4">
    <source>
        <dbReference type="ARBA" id="ARBA00022622"/>
    </source>
</evidence>
<proteinExistence type="inferred from homology"/>
<feature type="region of interest" description="Disordered" evidence="10">
    <location>
        <begin position="133"/>
        <end position="157"/>
    </location>
</feature>
<feature type="non-terminal residue" evidence="13">
    <location>
        <position position="1"/>
    </location>
</feature>
<feature type="chain" id="PRO_5047244914" description="Bifunctional inhibitor/plant lipid transfer protein/seed storage helical domain-containing protein" evidence="11">
    <location>
        <begin position="35"/>
        <end position="182"/>
    </location>
</feature>
<evidence type="ECO:0000256" key="10">
    <source>
        <dbReference type="SAM" id="MobiDB-lite"/>
    </source>
</evidence>
<keyword evidence="9" id="KW-0449">Lipoprotein</keyword>
<keyword evidence="7" id="KW-1015">Disulfide bond</keyword>
<keyword evidence="14" id="KW-1185">Reference proteome</keyword>
<keyword evidence="6" id="KW-0472">Membrane</keyword>
<feature type="domain" description="Bifunctional inhibitor/plant lipid transfer protein/seed storage helical" evidence="12">
    <location>
        <begin position="42"/>
        <end position="120"/>
    </location>
</feature>
<reference evidence="13 14" key="1">
    <citation type="submission" date="2021-05" db="EMBL/GenBank/DDBJ databases">
        <title>Genome Assembly of Synthetic Allotetraploid Brassica napus Reveals Homoeologous Exchanges between Subgenomes.</title>
        <authorList>
            <person name="Davis J.T."/>
        </authorList>
    </citation>
    <scope>NUCLEOTIDE SEQUENCE [LARGE SCALE GENOMIC DNA]</scope>
    <source>
        <strain evidence="14">cv. Da-Ae</strain>
        <tissue evidence="13">Seedling</tissue>
    </source>
</reference>
<evidence type="ECO:0000256" key="1">
    <source>
        <dbReference type="ARBA" id="ARBA00004609"/>
    </source>
</evidence>
<organism evidence="13 14">
    <name type="scientific">Brassica napus</name>
    <name type="common">Rape</name>
    <dbReference type="NCBI Taxonomy" id="3708"/>
    <lineage>
        <taxon>Eukaryota</taxon>
        <taxon>Viridiplantae</taxon>
        <taxon>Streptophyta</taxon>
        <taxon>Embryophyta</taxon>
        <taxon>Tracheophyta</taxon>
        <taxon>Spermatophyta</taxon>
        <taxon>Magnoliopsida</taxon>
        <taxon>eudicotyledons</taxon>
        <taxon>Gunneridae</taxon>
        <taxon>Pentapetalae</taxon>
        <taxon>rosids</taxon>
        <taxon>malvids</taxon>
        <taxon>Brassicales</taxon>
        <taxon>Brassicaceae</taxon>
        <taxon>Brassiceae</taxon>
        <taxon>Brassica</taxon>
    </lineage>
</organism>
<protein>
    <recommendedName>
        <fullName evidence="12">Bifunctional inhibitor/plant lipid transfer protein/seed storage helical domain-containing protein</fullName>
    </recommendedName>
</protein>
<comment type="caution">
    <text evidence="13">The sequence shown here is derived from an EMBL/GenBank/DDBJ whole genome shotgun (WGS) entry which is preliminary data.</text>
</comment>
<sequence length="182" mass="18472">RVKKTTENQTMAVFSAALPLLLLFLSVSSPSVNGNTAQSVECSAVIMTMTKCLPFVTIGSHVEKPETACCSVIKTVLDTKAECLCEGLKSSAAAGINLNLTKAGTLPDACQLKAPPMPACALFAKPPASAPAPVPAARPLNGSGPGSNSAPAPSPSHCNHGSSISVLSLAISGALVIMFTRI</sequence>
<evidence type="ECO:0000313" key="14">
    <source>
        <dbReference type="Proteomes" id="UP000824890"/>
    </source>
</evidence>
<keyword evidence="4" id="KW-0336">GPI-anchor</keyword>
<dbReference type="InterPro" id="IPR036312">
    <property type="entry name" value="Bifun_inhib/LTP/seed_sf"/>
</dbReference>
<dbReference type="Proteomes" id="UP000824890">
    <property type="component" value="Unassembled WGS sequence"/>
</dbReference>
<gene>
    <name evidence="13" type="ORF">HID58_004164</name>
</gene>
<evidence type="ECO:0000256" key="3">
    <source>
        <dbReference type="ARBA" id="ARBA00022475"/>
    </source>
</evidence>
<dbReference type="InterPro" id="IPR000528">
    <property type="entry name" value="Plant_nsLTP"/>
</dbReference>
<evidence type="ECO:0000256" key="7">
    <source>
        <dbReference type="ARBA" id="ARBA00023157"/>
    </source>
</evidence>
<keyword evidence="8" id="KW-0325">Glycoprotein</keyword>
<dbReference type="SMART" id="SM00499">
    <property type="entry name" value="AAI"/>
    <property type="match status" value="1"/>
</dbReference>
<evidence type="ECO:0000256" key="6">
    <source>
        <dbReference type="ARBA" id="ARBA00023136"/>
    </source>
</evidence>
<evidence type="ECO:0000259" key="12">
    <source>
        <dbReference type="SMART" id="SM00499"/>
    </source>
</evidence>
<dbReference type="PANTHER" id="PTHR33044">
    <property type="entry name" value="BIFUNCTIONAL INHIBITOR/LIPID-TRANSFER PROTEIN/SEED STORAGE 2S ALBUMIN SUPERFAMILY PROTEIN-RELATED"/>
    <property type="match status" value="1"/>
</dbReference>
<dbReference type="CDD" id="cd00010">
    <property type="entry name" value="AAI_LTSS"/>
    <property type="match status" value="1"/>
</dbReference>
<dbReference type="Gene3D" id="1.10.110.10">
    <property type="entry name" value="Plant lipid-transfer and hydrophobic proteins"/>
    <property type="match status" value="1"/>
</dbReference>
<evidence type="ECO:0000256" key="11">
    <source>
        <dbReference type="SAM" id="SignalP"/>
    </source>
</evidence>
<comment type="similarity">
    <text evidence="2">Belongs to the plant LTP family.</text>
</comment>
<dbReference type="Pfam" id="PF14368">
    <property type="entry name" value="LTP_2"/>
    <property type="match status" value="1"/>
</dbReference>
<evidence type="ECO:0000313" key="13">
    <source>
        <dbReference type="EMBL" id="KAH0936703.1"/>
    </source>
</evidence>
<evidence type="ECO:0000256" key="2">
    <source>
        <dbReference type="ARBA" id="ARBA00009748"/>
    </source>
</evidence>
<dbReference type="SUPFAM" id="SSF47699">
    <property type="entry name" value="Bifunctional inhibitor/lipid-transfer protein/seed storage 2S albumin"/>
    <property type="match status" value="1"/>
</dbReference>
<dbReference type="PRINTS" id="PR00382">
    <property type="entry name" value="LIPIDTRNSFER"/>
</dbReference>
<evidence type="ECO:0000256" key="8">
    <source>
        <dbReference type="ARBA" id="ARBA00023180"/>
    </source>
</evidence>
<accession>A0ABQ8E507</accession>
<keyword evidence="3" id="KW-1003">Cell membrane</keyword>
<evidence type="ECO:0000256" key="9">
    <source>
        <dbReference type="ARBA" id="ARBA00023288"/>
    </source>
</evidence>